<evidence type="ECO:0008006" key="4">
    <source>
        <dbReference type="Google" id="ProtNLM"/>
    </source>
</evidence>
<comment type="caution">
    <text evidence="2">The sequence shown here is derived from an EMBL/GenBank/DDBJ whole genome shotgun (WGS) entry which is preliminary data.</text>
</comment>
<sequence>MAFTSLAAFLPAALIFLVSVCADLNITKFLGMRYAAPPTGAGSVLHTSLQEINENTILGSFYGTSTFGPVVDGSFITQSPTDALDILLSVPNTDEGVIFVNQSAVLESSLRRFRCRAGEYAVPPAQHGDDIFYYFPSFSLLDDGISFNNTAFIDTFDGGFLSFVANLNPNAKLLPAITPEWPKCHEWDGFQQNRTRRALHRYRSDISGVAQ</sequence>
<feature type="chain" id="PRO_5042120040" description="Alpha/beta-hydrolase" evidence="1">
    <location>
        <begin position="23"/>
        <end position="211"/>
    </location>
</feature>
<gene>
    <name evidence="2" type="ORF">DFH07DRAFT_764767</name>
</gene>
<organism evidence="2 3">
    <name type="scientific">Mycena maculata</name>
    <dbReference type="NCBI Taxonomy" id="230809"/>
    <lineage>
        <taxon>Eukaryota</taxon>
        <taxon>Fungi</taxon>
        <taxon>Dikarya</taxon>
        <taxon>Basidiomycota</taxon>
        <taxon>Agaricomycotina</taxon>
        <taxon>Agaricomycetes</taxon>
        <taxon>Agaricomycetidae</taxon>
        <taxon>Agaricales</taxon>
        <taxon>Marasmiineae</taxon>
        <taxon>Mycenaceae</taxon>
        <taxon>Mycena</taxon>
    </lineage>
</organism>
<evidence type="ECO:0000256" key="1">
    <source>
        <dbReference type="SAM" id="SignalP"/>
    </source>
</evidence>
<dbReference type="Proteomes" id="UP001215280">
    <property type="component" value="Unassembled WGS sequence"/>
</dbReference>
<reference evidence="2" key="1">
    <citation type="submission" date="2023-03" db="EMBL/GenBank/DDBJ databases">
        <title>Massive genome expansion in bonnet fungi (Mycena s.s.) driven by repeated elements and novel gene families across ecological guilds.</title>
        <authorList>
            <consortium name="Lawrence Berkeley National Laboratory"/>
            <person name="Harder C.B."/>
            <person name="Miyauchi S."/>
            <person name="Viragh M."/>
            <person name="Kuo A."/>
            <person name="Thoen E."/>
            <person name="Andreopoulos B."/>
            <person name="Lu D."/>
            <person name="Skrede I."/>
            <person name="Drula E."/>
            <person name="Henrissat B."/>
            <person name="Morin E."/>
            <person name="Kohler A."/>
            <person name="Barry K."/>
            <person name="LaButti K."/>
            <person name="Morin E."/>
            <person name="Salamov A."/>
            <person name="Lipzen A."/>
            <person name="Mereny Z."/>
            <person name="Hegedus B."/>
            <person name="Baldrian P."/>
            <person name="Stursova M."/>
            <person name="Weitz H."/>
            <person name="Taylor A."/>
            <person name="Grigoriev I.V."/>
            <person name="Nagy L.G."/>
            <person name="Martin F."/>
            <person name="Kauserud H."/>
        </authorList>
    </citation>
    <scope>NUCLEOTIDE SEQUENCE</scope>
    <source>
        <strain evidence="2">CBHHK188m</strain>
    </source>
</reference>
<keyword evidence="1" id="KW-0732">Signal</keyword>
<dbReference type="EMBL" id="JARJLG010000004">
    <property type="protein sequence ID" value="KAJ7781741.1"/>
    <property type="molecule type" value="Genomic_DNA"/>
</dbReference>
<dbReference type="InterPro" id="IPR029058">
    <property type="entry name" value="AB_hydrolase_fold"/>
</dbReference>
<evidence type="ECO:0000313" key="2">
    <source>
        <dbReference type="EMBL" id="KAJ7781741.1"/>
    </source>
</evidence>
<keyword evidence="3" id="KW-1185">Reference proteome</keyword>
<name>A0AAD7KCG0_9AGAR</name>
<proteinExistence type="predicted"/>
<feature type="signal peptide" evidence="1">
    <location>
        <begin position="1"/>
        <end position="22"/>
    </location>
</feature>
<evidence type="ECO:0000313" key="3">
    <source>
        <dbReference type="Proteomes" id="UP001215280"/>
    </source>
</evidence>
<accession>A0AAD7KCG0</accession>
<protein>
    <recommendedName>
        <fullName evidence="4">Alpha/beta-hydrolase</fullName>
    </recommendedName>
</protein>
<dbReference type="AlphaFoldDB" id="A0AAD7KCG0"/>
<dbReference type="SUPFAM" id="SSF53474">
    <property type="entry name" value="alpha/beta-Hydrolases"/>
    <property type="match status" value="1"/>
</dbReference>